<gene>
    <name evidence="1" type="ORF">R3P38DRAFT_3366962</name>
</gene>
<accession>A0AAW0AAP0</accession>
<dbReference type="Proteomes" id="UP001362999">
    <property type="component" value="Unassembled WGS sequence"/>
</dbReference>
<sequence length="286" mass="31806">MTLENSLLQSPLNAPLVVVVVAAAPLRGAVGFDYMDCVPASNNFEPPAGSSRPRRVKRRIPLPFNASLVAVASAAPRSGAHGFDYMDRCPASGTTVSRTSMTICIDVPRPGYSLVMQLKTRYFVIRRATSPSSPLNFFFPLRGALHRHHHKALKSKFEISQSREREFELLVSSQIYELREAEENFLRCAAESVDFSFFRCAALQVNTAPSPQPLSHCTTKCLRTGDFTAADSEFTGAYGLQIFTTYTTQVRVFTPVVDLATRYPLQTERETGFSTYQKSKFSPRSQ</sequence>
<reference evidence="1 2" key="1">
    <citation type="journal article" date="2024" name="J Genomics">
        <title>Draft genome sequencing and assembly of Favolaschia claudopus CIRM-BRFM 2984 isolated from oak limbs.</title>
        <authorList>
            <person name="Navarro D."/>
            <person name="Drula E."/>
            <person name="Chaduli D."/>
            <person name="Cazenave R."/>
            <person name="Ahrendt S."/>
            <person name="Wang J."/>
            <person name="Lipzen A."/>
            <person name="Daum C."/>
            <person name="Barry K."/>
            <person name="Grigoriev I.V."/>
            <person name="Favel A."/>
            <person name="Rosso M.N."/>
            <person name="Martin F."/>
        </authorList>
    </citation>
    <scope>NUCLEOTIDE SEQUENCE [LARGE SCALE GENOMIC DNA]</scope>
    <source>
        <strain evidence="1 2">CIRM-BRFM 2984</strain>
    </source>
</reference>
<organism evidence="1 2">
    <name type="scientific">Favolaschia claudopus</name>
    <dbReference type="NCBI Taxonomy" id="2862362"/>
    <lineage>
        <taxon>Eukaryota</taxon>
        <taxon>Fungi</taxon>
        <taxon>Dikarya</taxon>
        <taxon>Basidiomycota</taxon>
        <taxon>Agaricomycotina</taxon>
        <taxon>Agaricomycetes</taxon>
        <taxon>Agaricomycetidae</taxon>
        <taxon>Agaricales</taxon>
        <taxon>Marasmiineae</taxon>
        <taxon>Mycenaceae</taxon>
        <taxon>Favolaschia</taxon>
    </lineage>
</organism>
<dbReference type="EMBL" id="JAWWNJ010000076">
    <property type="protein sequence ID" value="KAK7006289.1"/>
    <property type="molecule type" value="Genomic_DNA"/>
</dbReference>
<name>A0AAW0AAP0_9AGAR</name>
<evidence type="ECO:0000313" key="2">
    <source>
        <dbReference type="Proteomes" id="UP001362999"/>
    </source>
</evidence>
<evidence type="ECO:0000313" key="1">
    <source>
        <dbReference type="EMBL" id="KAK7006289.1"/>
    </source>
</evidence>
<comment type="caution">
    <text evidence="1">The sequence shown here is derived from an EMBL/GenBank/DDBJ whole genome shotgun (WGS) entry which is preliminary data.</text>
</comment>
<protein>
    <submittedName>
        <fullName evidence="1">Uncharacterized protein</fullName>
    </submittedName>
</protein>
<keyword evidence="2" id="KW-1185">Reference proteome</keyword>
<proteinExistence type="predicted"/>
<dbReference type="AlphaFoldDB" id="A0AAW0AAP0"/>